<dbReference type="PANTHER" id="PTHR43081">
    <property type="entry name" value="ADENYLATE CYCLASE, TERMINAL-DIFFERENTIATION SPECIFIC-RELATED"/>
    <property type="match status" value="1"/>
</dbReference>
<reference evidence="4" key="1">
    <citation type="submission" date="2018-12" db="EMBL/GenBank/DDBJ databases">
        <title>Complete genome sequence of an uncultured bacterium of the candidate phylum Bipolaricaulota.</title>
        <authorList>
            <person name="Kadnikov V.V."/>
            <person name="Mardanov A.V."/>
            <person name="Beletsky A.V."/>
            <person name="Frank Y.A."/>
            <person name="Karnachuk O.V."/>
            <person name="Ravin N.V."/>
        </authorList>
    </citation>
    <scope>NUCLEOTIDE SEQUENCE [LARGE SCALE GENOMIC DNA]</scope>
</reference>
<dbReference type="InterPro" id="IPR050697">
    <property type="entry name" value="Adenylyl/Guanylyl_Cyclase_3/4"/>
</dbReference>
<dbReference type="KEGG" id="bih:BIP78_0254"/>
<dbReference type="Gene3D" id="3.30.70.1230">
    <property type="entry name" value="Nucleotide cyclase"/>
    <property type="match status" value="1"/>
</dbReference>
<dbReference type="Gene3D" id="3.40.50.10070">
    <property type="entry name" value="TolB, N-terminal domain"/>
    <property type="match status" value="1"/>
</dbReference>
<proteinExistence type="predicted"/>
<keyword evidence="1" id="KW-0802">TPR repeat</keyword>
<evidence type="ECO:0000259" key="2">
    <source>
        <dbReference type="PROSITE" id="PS50125"/>
    </source>
</evidence>
<dbReference type="GO" id="GO:0004016">
    <property type="term" value="F:adenylate cyclase activity"/>
    <property type="evidence" value="ECO:0007669"/>
    <property type="project" value="UniProtKB-ARBA"/>
</dbReference>
<dbReference type="InterPro" id="IPR001054">
    <property type="entry name" value="A/G_cyclase"/>
</dbReference>
<evidence type="ECO:0000313" key="4">
    <source>
        <dbReference type="Proteomes" id="UP000287233"/>
    </source>
</evidence>
<dbReference type="Proteomes" id="UP000287233">
    <property type="component" value="Chromosome"/>
</dbReference>
<dbReference type="Pfam" id="PF13432">
    <property type="entry name" value="TPR_16"/>
    <property type="match status" value="2"/>
</dbReference>
<dbReference type="Pfam" id="PF00211">
    <property type="entry name" value="Guanylate_cyc"/>
    <property type="match status" value="1"/>
</dbReference>
<dbReference type="SMART" id="SM00044">
    <property type="entry name" value="CYCc"/>
    <property type="match status" value="1"/>
</dbReference>
<dbReference type="GO" id="GO:0006171">
    <property type="term" value="P:cAMP biosynthetic process"/>
    <property type="evidence" value="ECO:0007669"/>
    <property type="project" value="TreeGrafter"/>
</dbReference>
<feature type="repeat" description="TPR" evidence="1">
    <location>
        <begin position="480"/>
        <end position="513"/>
    </location>
</feature>
<protein>
    <recommendedName>
        <fullName evidence="2">Guanylate cyclase domain-containing protein</fullName>
    </recommendedName>
</protein>
<dbReference type="SUPFAM" id="SSF55073">
    <property type="entry name" value="Nucleotide cyclase"/>
    <property type="match status" value="1"/>
</dbReference>
<evidence type="ECO:0000256" key="1">
    <source>
        <dbReference type="PROSITE-ProRule" id="PRU00339"/>
    </source>
</evidence>
<dbReference type="InterPro" id="IPR029787">
    <property type="entry name" value="Nucleotide_cyclase"/>
</dbReference>
<dbReference type="InterPro" id="IPR011990">
    <property type="entry name" value="TPR-like_helical_dom_sf"/>
</dbReference>
<dbReference type="SMART" id="SM00028">
    <property type="entry name" value="TPR"/>
    <property type="match status" value="4"/>
</dbReference>
<dbReference type="SUPFAM" id="SSF48452">
    <property type="entry name" value="TPR-like"/>
    <property type="match status" value="1"/>
</dbReference>
<dbReference type="EMBL" id="CP034928">
    <property type="protein sequence ID" value="QAA76022.1"/>
    <property type="molecule type" value="Genomic_DNA"/>
</dbReference>
<dbReference type="Gene3D" id="1.25.40.10">
    <property type="entry name" value="Tetratricopeptide repeat domain"/>
    <property type="match status" value="1"/>
</dbReference>
<name>A0A410FSR3_BIPS1</name>
<dbReference type="CDD" id="cd07302">
    <property type="entry name" value="CHD"/>
    <property type="match status" value="1"/>
</dbReference>
<organism evidence="3 4">
    <name type="scientific">Bipolaricaulis sibiricus</name>
    <dbReference type="NCBI Taxonomy" id="2501609"/>
    <lineage>
        <taxon>Bacteria</taxon>
        <taxon>Candidatus Bipolaricaulota</taxon>
        <taxon>Candidatus Bipolaricaulia</taxon>
        <taxon>Candidatus Bipolaricaulales</taxon>
        <taxon>Candidatus Bipolaricaulaceae</taxon>
        <taxon>Candidatus Bipolaricaulis</taxon>
    </lineage>
</organism>
<dbReference type="InterPro" id="IPR019734">
    <property type="entry name" value="TPR_rpt"/>
</dbReference>
<accession>A0A410FSR3</accession>
<gene>
    <name evidence="3" type="ORF">BIP78_0254</name>
</gene>
<dbReference type="PANTHER" id="PTHR43081:SF19">
    <property type="entry name" value="PH-SENSITIVE ADENYLATE CYCLASE RV1264"/>
    <property type="match status" value="1"/>
</dbReference>
<dbReference type="SUPFAM" id="SSF81901">
    <property type="entry name" value="HCP-like"/>
    <property type="match status" value="1"/>
</dbReference>
<feature type="domain" description="Guanylate cyclase" evidence="2">
    <location>
        <begin position="11"/>
        <end position="125"/>
    </location>
</feature>
<evidence type="ECO:0000313" key="3">
    <source>
        <dbReference type="EMBL" id="QAA76022.1"/>
    </source>
</evidence>
<dbReference type="GO" id="GO:0035556">
    <property type="term" value="P:intracellular signal transduction"/>
    <property type="evidence" value="ECO:0007669"/>
    <property type="project" value="InterPro"/>
</dbReference>
<sequence>MVDEDRRRLAALMLTDLVGYTSLCQRNENLALEILRDQARIVRAKVARHGGREVKCTGDGYLVEFPSALAALECAVAIQRAVDRRNASVPEEDTFHLRIGLHLGDVVDRGGDLFGDGVNLVARIEPLAPPGGVCASQQFYDQVWNKTEERLVYAGTESLKGLERPTKIYRVARTGDPPLPADRGADRRRIAVLPLVNVSPDPADAYFTDGMTDELICTLAQHPELKVIAHTSVLRYRGTTKSIAEIRKELGVGTIVEGSVRKVGDRIRISLQLIDPYSEEHLWARAYDGVLGDVFAFQADVASQVAQALELLLVEGGAHPVRREPTRNLDAYTLYLKGRYLWNRRTESDLRAAIDCFVRATELDPRFALAHVGLADAYALLPEYGTLSPRDAHPQARAAALRALELDESLAEAHASLGMICAHQSFDFGAAQRELQRAIELNPNYATAHHWYALVLMYVHRLDEAQRAIDRALELDPLSLVVNRNLGRILLAGRRTDEAIAAFERVLALDPSFPMTRVNLALAYVQKGDLQRALAAVEGERSVSGGSPWPAVITGCLREMSGQRGAVAAALRELESRAARGHVPPTCFAACYLAVGDLERALAWLERAYAERDEWLLTALTTSFVDPVRSDPRFVRLVAQVLGS</sequence>
<dbReference type="AlphaFoldDB" id="A0A410FSR3"/>
<dbReference type="PROSITE" id="PS50125">
    <property type="entry name" value="GUANYLATE_CYCLASE_2"/>
    <property type="match status" value="1"/>
</dbReference>
<dbReference type="PROSITE" id="PS50005">
    <property type="entry name" value="TPR"/>
    <property type="match status" value="1"/>
</dbReference>